<dbReference type="PANTHER" id="PTHR31080">
    <property type="entry name" value="PECTINESTERASE INHIBITOR-LIKE"/>
    <property type="match status" value="1"/>
</dbReference>
<protein>
    <submittedName>
        <fullName evidence="3">21 kDa protein</fullName>
    </submittedName>
</protein>
<dbReference type="InterPro" id="IPR051955">
    <property type="entry name" value="PME_Inhibitor"/>
</dbReference>
<name>A0A830DAG4_9LAMI</name>
<dbReference type="InterPro" id="IPR035513">
    <property type="entry name" value="Invertase/methylesterase_inhib"/>
</dbReference>
<dbReference type="PANTHER" id="PTHR31080:SF15">
    <property type="entry name" value="INVERTASE"/>
    <property type="match status" value="1"/>
</dbReference>
<dbReference type="CDD" id="cd15798">
    <property type="entry name" value="PMEI-like_3"/>
    <property type="match status" value="1"/>
</dbReference>
<dbReference type="EMBL" id="BMAC01000904">
    <property type="protein sequence ID" value="GFQ04076.1"/>
    <property type="molecule type" value="Genomic_DNA"/>
</dbReference>
<accession>A0A830DAG4</accession>
<dbReference type="Proteomes" id="UP000653305">
    <property type="component" value="Unassembled WGS sequence"/>
</dbReference>
<keyword evidence="4" id="KW-1185">Reference proteome</keyword>
<evidence type="ECO:0000259" key="2">
    <source>
        <dbReference type="Pfam" id="PF04043"/>
    </source>
</evidence>
<evidence type="ECO:0000313" key="3">
    <source>
        <dbReference type="EMBL" id="GFQ04076.1"/>
    </source>
</evidence>
<gene>
    <name evidence="3" type="ORF">PHJA_002551500</name>
</gene>
<reference evidence="3" key="1">
    <citation type="submission" date="2020-07" db="EMBL/GenBank/DDBJ databases">
        <title>Ethylene signaling mediates host invasion by parasitic plants.</title>
        <authorList>
            <person name="Yoshida S."/>
        </authorList>
    </citation>
    <scope>NUCLEOTIDE SEQUENCE</scope>
    <source>
        <strain evidence="3">Okayama</strain>
    </source>
</reference>
<dbReference type="GO" id="GO:0004857">
    <property type="term" value="F:enzyme inhibitor activity"/>
    <property type="evidence" value="ECO:0007669"/>
    <property type="project" value="InterPro"/>
</dbReference>
<dbReference type="Pfam" id="PF04043">
    <property type="entry name" value="PMEI"/>
    <property type="match status" value="1"/>
</dbReference>
<feature type="non-terminal residue" evidence="3">
    <location>
        <position position="141"/>
    </location>
</feature>
<sequence>NPNPLRLCCQDQPPEALHHRARGGRTGDEELLRRRLGALEPEGAPSAGGAGDQGVIGDLKDAVGELKQTAAAMGHLRDGDRKFHWVNAKTYGSAAITDADTCLDEVLERKVNPVVKKKIRAVLVGVEKLMSNALALINHLY</sequence>
<dbReference type="OrthoDB" id="1430376at2759"/>
<comment type="caution">
    <text evidence="3">The sequence shown here is derived from an EMBL/GenBank/DDBJ whole genome shotgun (WGS) entry which is preliminary data.</text>
</comment>
<feature type="domain" description="Pectinesterase inhibitor" evidence="2">
    <location>
        <begin position="59"/>
        <end position="136"/>
    </location>
</feature>
<dbReference type="AlphaFoldDB" id="A0A830DAG4"/>
<dbReference type="InterPro" id="IPR006501">
    <property type="entry name" value="Pectinesterase_inhib_dom"/>
</dbReference>
<evidence type="ECO:0000313" key="4">
    <source>
        <dbReference type="Proteomes" id="UP000653305"/>
    </source>
</evidence>
<proteinExistence type="predicted"/>
<keyword evidence="1" id="KW-0732">Signal</keyword>
<evidence type="ECO:0000256" key="1">
    <source>
        <dbReference type="ARBA" id="ARBA00022729"/>
    </source>
</evidence>
<dbReference type="SUPFAM" id="SSF101148">
    <property type="entry name" value="Plant invertase/pectin methylesterase inhibitor"/>
    <property type="match status" value="1"/>
</dbReference>
<organism evidence="3 4">
    <name type="scientific">Phtheirospermum japonicum</name>
    <dbReference type="NCBI Taxonomy" id="374723"/>
    <lineage>
        <taxon>Eukaryota</taxon>
        <taxon>Viridiplantae</taxon>
        <taxon>Streptophyta</taxon>
        <taxon>Embryophyta</taxon>
        <taxon>Tracheophyta</taxon>
        <taxon>Spermatophyta</taxon>
        <taxon>Magnoliopsida</taxon>
        <taxon>eudicotyledons</taxon>
        <taxon>Gunneridae</taxon>
        <taxon>Pentapetalae</taxon>
        <taxon>asterids</taxon>
        <taxon>lamiids</taxon>
        <taxon>Lamiales</taxon>
        <taxon>Orobanchaceae</taxon>
        <taxon>Orobanchaceae incertae sedis</taxon>
        <taxon>Phtheirospermum</taxon>
    </lineage>
</organism>
<dbReference type="Gene3D" id="1.20.140.40">
    <property type="entry name" value="Invertase/pectin methylesterase inhibitor family protein"/>
    <property type="match status" value="1"/>
</dbReference>